<sequence length="181" mass="20448">MSSESTTAAHQALYRDALRRGRRLVDELKHRSQPPSVHTPISNRYYIKNGGFSGESSISTVMQRILRAENIDTNRMAWSEVYSRPKNARNNHITMTKSDLQSGMFMVDELNRANDTSIPGTESRISEILWHSKLGRIVVRMLIDHRSEHTRCVIRRIMVVGGDSGTSFSLFVALGDADDEA</sequence>
<keyword evidence="2" id="KW-1185">Reference proteome</keyword>
<dbReference type="EMBL" id="NKUJ01000429">
    <property type="protein sequence ID" value="RMJ05198.1"/>
    <property type="molecule type" value="Genomic_DNA"/>
</dbReference>
<dbReference type="AlphaFoldDB" id="A0A3M2RJ16"/>
<comment type="caution">
    <text evidence="1">The sequence shown here is derived from an EMBL/GenBank/DDBJ whole genome shotgun (WGS) entry which is preliminary data.</text>
</comment>
<protein>
    <submittedName>
        <fullName evidence="1">Uncharacterized protein</fullName>
    </submittedName>
</protein>
<evidence type="ECO:0000313" key="2">
    <source>
        <dbReference type="Proteomes" id="UP000277212"/>
    </source>
</evidence>
<accession>A0A3M2RJ16</accession>
<dbReference type="Proteomes" id="UP000277212">
    <property type="component" value="Unassembled WGS sequence"/>
</dbReference>
<reference evidence="1 2" key="1">
    <citation type="submission" date="2017-06" db="EMBL/GenBank/DDBJ databases">
        <title>Comparative genomic analysis of Ambrosia Fusariam Clade fungi.</title>
        <authorList>
            <person name="Stajich J.E."/>
            <person name="Carrillo J."/>
            <person name="Kijimoto T."/>
            <person name="Eskalen A."/>
            <person name="O'Donnell K."/>
            <person name="Kasson M."/>
        </authorList>
    </citation>
    <scope>NUCLEOTIDE SEQUENCE [LARGE SCALE GENOMIC DNA]</scope>
    <source>
        <strain evidence="1">UCR3666</strain>
    </source>
</reference>
<gene>
    <name evidence="1" type="ORF">CDV36_014144</name>
</gene>
<dbReference type="OrthoDB" id="10301882at2759"/>
<organism evidence="1 2">
    <name type="scientific">Fusarium kuroshium</name>
    <dbReference type="NCBI Taxonomy" id="2010991"/>
    <lineage>
        <taxon>Eukaryota</taxon>
        <taxon>Fungi</taxon>
        <taxon>Dikarya</taxon>
        <taxon>Ascomycota</taxon>
        <taxon>Pezizomycotina</taxon>
        <taxon>Sordariomycetes</taxon>
        <taxon>Hypocreomycetidae</taxon>
        <taxon>Hypocreales</taxon>
        <taxon>Nectriaceae</taxon>
        <taxon>Fusarium</taxon>
        <taxon>Fusarium solani species complex</taxon>
    </lineage>
</organism>
<name>A0A3M2RJ16_9HYPO</name>
<proteinExistence type="predicted"/>
<evidence type="ECO:0000313" key="1">
    <source>
        <dbReference type="EMBL" id="RMJ05198.1"/>
    </source>
</evidence>